<comment type="cofactor">
    <cofactor evidence="1">
        <name>a divalent metal cation</name>
        <dbReference type="ChEBI" id="CHEBI:60240"/>
    </cofactor>
</comment>
<protein>
    <recommendedName>
        <fullName evidence="3">DDE Tnp4 domain-containing protein</fullName>
    </recommendedName>
</protein>
<proteinExistence type="predicted"/>
<organism evidence="5 7">
    <name type="scientific">Aphanomyces astaci</name>
    <name type="common">Crayfish plague agent</name>
    <dbReference type="NCBI Taxonomy" id="112090"/>
    <lineage>
        <taxon>Eukaryota</taxon>
        <taxon>Sar</taxon>
        <taxon>Stramenopiles</taxon>
        <taxon>Oomycota</taxon>
        <taxon>Saprolegniomycetes</taxon>
        <taxon>Saprolegniales</taxon>
        <taxon>Verrucalvaceae</taxon>
        <taxon>Aphanomyces</taxon>
    </lineage>
</organism>
<sequence>MQALAESEFRFKYFPVAWYAMDITFQQTNVPTGACKEKKLYYSGKHSLYGHEVEVSVVTNGFAMDCTKFYKGSMSDKTIFNENIDSHLPNLAKSTGETTLEASELGMEQCAVLTDKGYQGIQHNVRVVLPLKKATGGILTFAEQARNDHIASDRVIVQNYLVG</sequence>
<dbReference type="Proteomes" id="UP000266643">
    <property type="component" value="Unassembled WGS sequence"/>
</dbReference>
<evidence type="ECO:0000313" key="4">
    <source>
        <dbReference type="EMBL" id="RHY78493.1"/>
    </source>
</evidence>
<reference evidence="6 7" key="1">
    <citation type="submission" date="2018-08" db="EMBL/GenBank/DDBJ databases">
        <title>Aphanomyces genome sequencing and annotation.</title>
        <authorList>
            <person name="Minardi D."/>
            <person name="Oidtmann B."/>
            <person name="Van Der Giezen M."/>
            <person name="Studholme D.J."/>
        </authorList>
    </citation>
    <scope>NUCLEOTIDE SEQUENCE [LARGE SCALE GENOMIC DNA]</scope>
    <source>
        <strain evidence="4 6">197901</strain>
        <strain evidence="5 7">D2</strain>
    </source>
</reference>
<feature type="domain" description="DDE Tnp4" evidence="3">
    <location>
        <begin position="28"/>
        <end position="159"/>
    </location>
</feature>
<dbReference type="AlphaFoldDB" id="A0A397EGZ8"/>
<name>A0A397EGZ8_APHAT</name>
<evidence type="ECO:0000259" key="3">
    <source>
        <dbReference type="Pfam" id="PF13359"/>
    </source>
</evidence>
<dbReference type="Proteomes" id="UP000266196">
    <property type="component" value="Unassembled WGS sequence"/>
</dbReference>
<evidence type="ECO:0000313" key="5">
    <source>
        <dbReference type="EMBL" id="RHY78896.1"/>
    </source>
</evidence>
<evidence type="ECO:0000256" key="2">
    <source>
        <dbReference type="ARBA" id="ARBA00022723"/>
    </source>
</evidence>
<comment type="caution">
    <text evidence="5">The sequence shown here is derived from an EMBL/GenBank/DDBJ whole genome shotgun (WGS) entry which is preliminary data.</text>
</comment>
<dbReference type="InterPro" id="IPR027806">
    <property type="entry name" value="HARBI1_dom"/>
</dbReference>
<accession>A0A397EGZ8</accession>
<dbReference type="Pfam" id="PF13359">
    <property type="entry name" value="DDE_Tnp_4"/>
    <property type="match status" value="1"/>
</dbReference>
<evidence type="ECO:0000313" key="6">
    <source>
        <dbReference type="Proteomes" id="UP000266196"/>
    </source>
</evidence>
<dbReference type="EMBL" id="QUTD01000798">
    <property type="protein sequence ID" value="RHY78896.1"/>
    <property type="molecule type" value="Genomic_DNA"/>
</dbReference>
<dbReference type="VEuPathDB" id="FungiDB:H257_15402"/>
<keyword evidence="2" id="KW-0479">Metal-binding</keyword>
<evidence type="ECO:0000256" key="1">
    <source>
        <dbReference type="ARBA" id="ARBA00001968"/>
    </source>
</evidence>
<dbReference type="GO" id="GO:0046872">
    <property type="term" value="F:metal ion binding"/>
    <property type="evidence" value="ECO:0007669"/>
    <property type="project" value="UniProtKB-KW"/>
</dbReference>
<dbReference type="EMBL" id="QUTE01024521">
    <property type="protein sequence ID" value="RHY78493.1"/>
    <property type="molecule type" value="Genomic_DNA"/>
</dbReference>
<gene>
    <name evidence="5" type="ORF">DYB30_006694</name>
    <name evidence="4" type="ORF">DYB31_006866</name>
</gene>
<evidence type="ECO:0000313" key="7">
    <source>
        <dbReference type="Proteomes" id="UP000266643"/>
    </source>
</evidence>